<feature type="domain" description="Sodium/calcium exchanger membrane region" evidence="6">
    <location>
        <begin position="175"/>
        <end position="313"/>
    </location>
</feature>
<feature type="transmembrane region" description="Helical" evidence="5">
    <location>
        <begin position="244"/>
        <end position="263"/>
    </location>
</feature>
<feature type="transmembrane region" description="Helical" evidence="5">
    <location>
        <begin position="106"/>
        <end position="125"/>
    </location>
</feature>
<gene>
    <name evidence="7" type="ORF">GCM10011357_02670</name>
</gene>
<protein>
    <submittedName>
        <fullName evidence="7">Sodium:calcium antiporter</fullName>
    </submittedName>
</protein>
<comment type="caution">
    <text evidence="7">The sequence shown here is derived from an EMBL/GenBank/DDBJ whole genome shotgun (WGS) entry which is preliminary data.</text>
</comment>
<feature type="domain" description="Sodium/calcium exchanger membrane region" evidence="6">
    <location>
        <begin position="5"/>
        <end position="145"/>
    </location>
</feature>
<dbReference type="Gene3D" id="1.20.1420.30">
    <property type="entry name" value="NCX, central ion-binding region"/>
    <property type="match status" value="1"/>
</dbReference>
<keyword evidence="4 5" id="KW-0472">Membrane</keyword>
<reference evidence="8" key="1">
    <citation type="journal article" date="2019" name="Int. J. Syst. Evol. Microbiol.">
        <title>The Global Catalogue of Microorganisms (GCM) 10K type strain sequencing project: providing services to taxonomists for standard genome sequencing and annotation.</title>
        <authorList>
            <consortium name="The Broad Institute Genomics Platform"/>
            <consortium name="The Broad Institute Genome Sequencing Center for Infectious Disease"/>
            <person name="Wu L."/>
            <person name="Ma J."/>
        </authorList>
    </citation>
    <scope>NUCLEOTIDE SEQUENCE [LARGE SCALE GENOMIC DNA]</scope>
    <source>
        <strain evidence="8">CGMCC 1.12923</strain>
    </source>
</reference>
<keyword evidence="8" id="KW-1185">Reference proteome</keyword>
<feature type="transmembrane region" description="Helical" evidence="5">
    <location>
        <begin position="174"/>
        <end position="193"/>
    </location>
</feature>
<dbReference type="Proteomes" id="UP000614272">
    <property type="component" value="Unassembled WGS sequence"/>
</dbReference>
<name>A0ABQ1QZ39_9ALTE</name>
<dbReference type="EMBL" id="BMGJ01000001">
    <property type="protein sequence ID" value="GGD50210.1"/>
    <property type="molecule type" value="Genomic_DNA"/>
</dbReference>
<keyword evidence="3 5" id="KW-1133">Transmembrane helix</keyword>
<sequence>MPLIHFIIFIAGLLVLSWSASRFVTGASGLAACFGIQPMLIGMTIMAMGSSAPEILVAISASLNVNNNLAVGNAIGSNIANIGLVLGVTALLRPMQVASVTLKREIPMVLAVSVFAALLLADSFLSRIEGVLLLVLFFATIGALIWLSLSAGQSDPLVRELTADIESHHKPMRYLLWLLLGSILLPISAHYMVDSATAIARFYEISDLIIGLTIVAVGTSLPELAACIASVVKKEQDLALGNILGSNIFNILAVLAMPALISPDRLDAQIMQRDIPVMLLLTGLLIFFSFAIKGKRRIENWQGGLLLAGFVAFQISLFP</sequence>
<feature type="transmembrane region" description="Helical" evidence="5">
    <location>
        <begin position="75"/>
        <end position="94"/>
    </location>
</feature>
<dbReference type="RefSeq" id="WP_099033578.1">
    <property type="nucleotide sequence ID" value="NZ_BMGJ01000001.1"/>
</dbReference>
<comment type="subcellular location">
    <subcellularLocation>
        <location evidence="1">Membrane</location>
        <topology evidence="1">Multi-pass membrane protein</topology>
    </subcellularLocation>
</comment>
<evidence type="ECO:0000259" key="6">
    <source>
        <dbReference type="Pfam" id="PF01699"/>
    </source>
</evidence>
<feature type="transmembrane region" description="Helical" evidence="5">
    <location>
        <begin position="131"/>
        <end position="149"/>
    </location>
</feature>
<dbReference type="NCBIfam" id="TIGR00367">
    <property type="entry name" value="calcium/sodium antiporter"/>
    <property type="match status" value="1"/>
</dbReference>
<evidence type="ECO:0000313" key="7">
    <source>
        <dbReference type="EMBL" id="GGD50210.1"/>
    </source>
</evidence>
<dbReference type="InterPro" id="IPR004837">
    <property type="entry name" value="NaCa_Exmemb"/>
</dbReference>
<feature type="transmembrane region" description="Helical" evidence="5">
    <location>
        <begin position="275"/>
        <end position="292"/>
    </location>
</feature>
<evidence type="ECO:0000256" key="5">
    <source>
        <dbReference type="SAM" id="Phobius"/>
    </source>
</evidence>
<feature type="transmembrane region" description="Helical" evidence="5">
    <location>
        <begin position="6"/>
        <end position="33"/>
    </location>
</feature>
<keyword evidence="2 5" id="KW-0812">Transmembrane</keyword>
<dbReference type="PANTHER" id="PTHR10846">
    <property type="entry name" value="SODIUM/POTASSIUM/CALCIUM EXCHANGER"/>
    <property type="match status" value="1"/>
</dbReference>
<dbReference type="InterPro" id="IPR044880">
    <property type="entry name" value="NCX_ion-bd_dom_sf"/>
</dbReference>
<feature type="transmembrane region" description="Helical" evidence="5">
    <location>
        <begin position="301"/>
        <end position="318"/>
    </location>
</feature>
<dbReference type="PANTHER" id="PTHR10846:SF8">
    <property type="entry name" value="INNER MEMBRANE PROTEIN YRBG"/>
    <property type="match status" value="1"/>
</dbReference>
<feature type="transmembrane region" description="Helical" evidence="5">
    <location>
        <begin position="208"/>
        <end position="232"/>
    </location>
</feature>
<dbReference type="InterPro" id="IPR004481">
    <property type="entry name" value="K/Na/Ca-exchanger"/>
</dbReference>
<organism evidence="7 8">
    <name type="scientific">Lacimicrobium alkaliphilum</name>
    <dbReference type="NCBI Taxonomy" id="1526571"/>
    <lineage>
        <taxon>Bacteria</taxon>
        <taxon>Pseudomonadati</taxon>
        <taxon>Pseudomonadota</taxon>
        <taxon>Gammaproteobacteria</taxon>
        <taxon>Alteromonadales</taxon>
        <taxon>Alteromonadaceae</taxon>
        <taxon>Lacimicrobium</taxon>
    </lineage>
</organism>
<proteinExistence type="predicted"/>
<evidence type="ECO:0000256" key="2">
    <source>
        <dbReference type="ARBA" id="ARBA00022692"/>
    </source>
</evidence>
<dbReference type="Pfam" id="PF01699">
    <property type="entry name" value="Na_Ca_ex"/>
    <property type="match status" value="2"/>
</dbReference>
<feature type="transmembrane region" description="Helical" evidence="5">
    <location>
        <begin position="40"/>
        <end position="63"/>
    </location>
</feature>
<accession>A0ABQ1QZ39</accession>
<evidence type="ECO:0000256" key="4">
    <source>
        <dbReference type="ARBA" id="ARBA00023136"/>
    </source>
</evidence>
<evidence type="ECO:0000256" key="3">
    <source>
        <dbReference type="ARBA" id="ARBA00022989"/>
    </source>
</evidence>
<evidence type="ECO:0000313" key="8">
    <source>
        <dbReference type="Proteomes" id="UP000614272"/>
    </source>
</evidence>
<evidence type="ECO:0000256" key="1">
    <source>
        <dbReference type="ARBA" id="ARBA00004141"/>
    </source>
</evidence>